<dbReference type="GO" id="GO:0005507">
    <property type="term" value="F:copper ion binding"/>
    <property type="evidence" value="ECO:0007669"/>
    <property type="project" value="InterPro"/>
</dbReference>
<evidence type="ECO:0000259" key="5">
    <source>
        <dbReference type="PROSITE" id="PS50836"/>
    </source>
</evidence>
<evidence type="ECO:0000256" key="1">
    <source>
        <dbReference type="ARBA" id="ARBA00010676"/>
    </source>
</evidence>
<protein>
    <submittedName>
        <fullName evidence="6">DBH-like monooxygenase protein 1</fullName>
    </submittedName>
</protein>
<dbReference type="Pfam" id="PF01082">
    <property type="entry name" value="Cu2_monooxygen"/>
    <property type="match status" value="1"/>
</dbReference>
<organism evidence="6 7">
    <name type="scientific">Pseudolycoriella hygida</name>
    <dbReference type="NCBI Taxonomy" id="35572"/>
    <lineage>
        <taxon>Eukaryota</taxon>
        <taxon>Metazoa</taxon>
        <taxon>Ecdysozoa</taxon>
        <taxon>Arthropoda</taxon>
        <taxon>Hexapoda</taxon>
        <taxon>Insecta</taxon>
        <taxon>Pterygota</taxon>
        <taxon>Neoptera</taxon>
        <taxon>Endopterygota</taxon>
        <taxon>Diptera</taxon>
        <taxon>Nematocera</taxon>
        <taxon>Sciaroidea</taxon>
        <taxon>Sciaridae</taxon>
        <taxon>Pseudolycoriella</taxon>
    </lineage>
</organism>
<evidence type="ECO:0000256" key="4">
    <source>
        <dbReference type="SAM" id="SignalP"/>
    </source>
</evidence>
<keyword evidence="3" id="KW-0325">Glycoprotein</keyword>
<accession>A0A9Q0RYA4</accession>
<name>A0A9Q0RYA4_9DIPT</name>
<dbReference type="InterPro" id="IPR005018">
    <property type="entry name" value="DOMON_domain"/>
</dbReference>
<evidence type="ECO:0000313" key="7">
    <source>
        <dbReference type="Proteomes" id="UP001151699"/>
    </source>
</evidence>
<gene>
    <name evidence="6" type="primary">MOXD1</name>
    <name evidence="6" type="ORF">Bhyg_15322</name>
</gene>
<comment type="caution">
    <text evidence="6">The sequence shown here is derived from an EMBL/GenBank/DDBJ whole genome shotgun (WGS) entry which is preliminary data.</text>
</comment>
<dbReference type="InterPro" id="IPR000945">
    <property type="entry name" value="DBH-like"/>
</dbReference>
<dbReference type="Gene3D" id="2.60.120.310">
    <property type="entry name" value="Copper type II, ascorbate-dependent monooxygenase, N-terminal domain"/>
    <property type="match status" value="1"/>
</dbReference>
<dbReference type="InterPro" id="IPR036939">
    <property type="entry name" value="Cu2_ascorb_mOase_N_sf"/>
</dbReference>
<feature type="non-terminal residue" evidence="6">
    <location>
        <position position="1"/>
    </location>
</feature>
<dbReference type="GO" id="GO:0004500">
    <property type="term" value="F:dopamine beta-monooxygenase activity"/>
    <property type="evidence" value="ECO:0007669"/>
    <property type="project" value="InterPro"/>
</dbReference>
<dbReference type="GO" id="GO:0042421">
    <property type="term" value="P:norepinephrine biosynthetic process"/>
    <property type="evidence" value="ECO:0007669"/>
    <property type="project" value="TreeGrafter"/>
</dbReference>
<dbReference type="InterPro" id="IPR000323">
    <property type="entry name" value="Cu2_ascorb_mOase_N"/>
</dbReference>
<proteinExistence type="inferred from homology"/>
<reference evidence="6" key="1">
    <citation type="submission" date="2022-07" db="EMBL/GenBank/DDBJ databases">
        <authorList>
            <person name="Trinca V."/>
            <person name="Uliana J.V.C."/>
            <person name="Torres T.T."/>
            <person name="Ward R.J."/>
            <person name="Monesi N."/>
        </authorList>
    </citation>
    <scope>NUCLEOTIDE SEQUENCE</scope>
    <source>
        <strain evidence="6">HSMRA1968</strain>
        <tissue evidence="6">Whole embryos</tissue>
    </source>
</reference>
<dbReference type="PROSITE" id="PS50836">
    <property type="entry name" value="DOMON"/>
    <property type="match status" value="1"/>
</dbReference>
<dbReference type="Gene3D" id="2.60.120.230">
    <property type="match status" value="1"/>
</dbReference>
<dbReference type="Pfam" id="PF03712">
    <property type="entry name" value="Cu2_monoox_C"/>
    <property type="match status" value="1"/>
</dbReference>
<dbReference type="Proteomes" id="UP001151699">
    <property type="component" value="Chromosome C"/>
</dbReference>
<dbReference type="Pfam" id="PF03351">
    <property type="entry name" value="DOMON"/>
    <property type="match status" value="1"/>
</dbReference>
<keyword evidence="7" id="KW-1185">Reference proteome</keyword>
<dbReference type="InterPro" id="IPR008977">
    <property type="entry name" value="PHM/PNGase_F_dom_sf"/>
</dbReference>
<dbReference type="CDD" id="cd09631">
    <property type="entry name" value="DOMON_DOH"/>
    <property type="match status" value="1"/>
</dbReference>
<dbReference type="GO" id="GO:0030667">
    <property type="term" value="C:secretory granule membrane"/>
    <property type="evidence" value="ECO:0007669"/>
    <property type="project" value="TreeGrafter"/>
</dbReference>
<dbReference type="SUPFAM" id="SSF49742">
    <property type="entry name" value="PHM/PNGase F"/>
    <property type="match status" value="2"/>
</dbReference>
<dbReference type="InterPro" id="IPR028460">
    <property type="entry name" value="Tbh/DBH"/>
</dbReference>
<feature type="signal peptide" evidence="4">
    <location>
        <begin position="1"/>
        <end position="17"/>
    </location>
</feature>
<keyword evidence="4" id="KW-0732">Signal</keyword>
<dbReference type="AlphaFoldDB" id="A0A9Q0RYA4"/>
<dbReference type="InterPro" id="IPR024548">
    <property type="entry name" value="Cu2_monoox_C"/>
</dbReference>
<evidence type="ECO:0000256" key="2">
    <source>
        <dbReference type="ARBA" id="ARBA00023157"/>
    </source>
</evidence>
<dbReference type="OrthoDB" id="10003276at2759"/>
<dbReference type="InterPro" id="IPR014784">
    <property type="entry name" value="Cu2_ascorb_mOase-like_C"/>
</dbReference>
<dbReference type="SMART" id="SM00664">
    <property type="entry name" value="DoH"/>
    <property type="match status" value="1"/>
</dbReference>
<dbReference type="GO" id="GO:0005615">
    <property type="term" value="C:extracellular space"/>
    <property type="evidence" value="ECO:0007669"/>
    <property type="project" value="TreeGrafter"/>
</dbReference>
<keyword evidence="2" id="KW-1015">Disulfide bond</keyword>
<feature type="chain" id="PRO_5040341329" evidence="4">
    <location>
        <begin position="18"/>
        <end position="460"/>
    </location>
</feature>
<dbReference type="GO" id="GO:0042420">
    <property type="term" value="P:dopamine catabolic process"/>
    <property type="evidence" value="ECO:0007669"/>
    <property type="project" value="TreeGrafter"/>
</dbReference>
<dbReference type="InterPro" id="IPR045266">
    <property type="entry name" value="DOH_DOMON"/>
</dbReference>
<dbReference type="PRINTS" id="PR00767">
    <property type="entry name" value="DBMONOXGNASE"/>
</dbReference>
<dbReference type="PANTHER" id="PTHR10157">
    <property type="entry name" value="DOPAMINE BETA HYDROXYLASE RELATED"/>
    <property type="match status" value="1"/>
</dbReference>
<sequence length="460" mass="52447">MMLRTVFIACVVGCVLAKNVKQSTNPSLRNSTTGETDVLYRHEVLRADIYEVAWTVDFSKEEISFSVSAKTKGFVGFGISYTGSMQYSDIVIGGVFDNGTTYFADWHGDTSTANGFPIRDAHQDWFLDEAIENATHTNLVFHRLLNTCDNEDIAITNDTFKIIWSYGNTDQISYHGDNRGALAVNLLDPPSEAHDLSKYTLWRVAYPLDLPAEDTTYWCTYFKGPKLDKKHHYVGFNIFLNGSSSHQHTHHADLYKCTPPNGENIDEFFSKHVGYGYDCYFSKEYHPVEHCQLFESQWSIGGKVTMFPENTGVPIGEEETEYYMTEIHYDNPKKLAGVKVHSGMEMYYTDQLREQDAGFLQVGVMTAKSYSLTVPPNSQEFVVSSHCPSECTSNIPKEGVNAFVYLLHSHLSGRKERVRHFRGNEELPFLANDEHYDFNYQNNRHFRTELKLLPGDHLTL</sequence>
<feature type="domain" description="DOMON" evidence="5">
    <location>
        <begin position="48"/>
        <end position="167"/>
    </location>
</feature>
<comment type="similarity">
    <text evidence="1">Belongs to the copper type II ascorbate-dependent monooxygenase family.</text>
</comment>
<dbReference type="PANTHER" id="PTHR10157:SF23">
    <property type="entry name" value="MOXD1 HOMOLOG 1"/>
    <property type="match status" value="1"/>
</dbReference>
<dbReference type="GO" id="GO:0006589">
    <property type="term" value="P:octopamine biosynthetic process"/>
    <property type="evidence" value="ECO:0007669"/>
    <property type="project" value="TreeGrafter"/>
</dbReference>
<dbReference type="EMBL" id="WJQU01000004">
    <property type="protein sequence ID" value="KAJ6636728.1"/>
    <property type="molecule type" value="Genomic_DNA"/>
</dbReference>
<keyword evidence="6" id="KW-0560">Oxidoreductase</keyword>
<evidence type="ECO:0000313" key="6">
    <source>
        <dbReference type="EMBL" id="KAJ6636728.1"/>
    </source>
</evidence>
<keyword evidence="6" id="KW-0503">Monooxygenase</keyword>
<evidence type="ECO:0000256" key="3">
    <source>
        <dbReference type="ARBA" id="ARBA00023180"/>
    </source>
</evidence>